<dbReference type="Gene3D" id="3.30.565.10">
    <property type="entry name" value="Histidine kinase-like ATPase, C-terminal domain"/>
    <property type="match status" value="1"/>
</dbReference>
<dbReference type="SUPFAM" id="SSF55874">
    <property type="entry name" value="ATPase domain of HSP90 chaperone/DNA topoisomerase II/histidine kinase"/>
    <property type="match status" value="1"/>
</dbReference>
<dbReference type="InterPro" id="IPR050482">
    <property type="entry name" value="Sensor_HK_TwoCompSys"/>
</dbReference>
<evidence type="ECO:0000256" key="3">
    <source>
        <dbReference type="ARBA" id="ARBA00022553"/>
    </source>
</evidence>
<dbReference type="GO" id="GO:0000155">
    <property type="term" value="F:phosphorelay sensor kinase activity"/>
    <property type="evidence" value="ECO:0007669"/>
    <property type="project" value="InterPro"/>
</dbReference>
<dbReference type="InterPro" id="IPR011712">
    <property type="entry name" value="Sig_transdc_His_kin_sub3_dim/P"/>
</dbReference>
<keyword evidence="5" id="KW-0547">Nucleotide-binding</keyword>
<feature type="transmembrane region" description="Helical" evidence="9">
    <location>
        <begin position="70"/>
        <end position="99"/>
    </location>
</feature>
<keyword evidence="9" id="KW-1133">Transmembrane helix</keyword>
<evidence type="ECO:0000256" key="6">
    <source>
        <dbReference type="ARBA" id="ARBA00022777"/>
    </source>
</evidence>
<comment type="catalytic activity">
    <reaction evidence="1">
        <text>ATP + protein L-histidine = ADP + protein N-phospho-L-histidine.</text>
        <dbReference type="EC" id="2.7.13.3"/>
    </reaction>
</comment>
<accession>A0A9D1HQM9</accession>
<feature type="transmembrane region" description="Helical" evidence="9">
    <location>
        <begin position="6"/>
        <end position="29"/>
    </location>
</feature>
<keyword evidence="6 11" id="KW-0418">Kinase</keyword>
<dbReference type="InterPro" id="IPR036890">
    <property type="entry name" value="HATPase_C_sf"/>
</dbReference>
<evidence type="ECO:0000256" key="8">
    <source>
        <dbReference type="ARBA" id="ARBA00023012"/>
    </source>
</evidence>
<evidence type="ECO:0000256" key="1">
    <source>
        <dbReference type="ARBA" id="ARBA00000085"/>
    </source>
</evidence>
<dbReference type="CDD" id="cd16917">
    <property type="entry name" value="HATPase_UhpB-NarQ-NarX-like"/>
    <property type="match status" value="1"/>
</dbReference>
<comment type="caution">
    <text evidence="11">The sequence shown here is derived from an EMBL/GenBank/DDBJ whole genome shotgun (WGS) entry which is preliminary data.</text>
</comment>
<dbReference type="GO" id="GO:0046983">
    <property type="term" value="F:protein dimerization activity"/>
    <property type="evidence" value="ECO:0007669"/>
    <property type="project" value="InterPro"/>
</dbReference>
<reference evidence="11" key="1">
    <citation type="submission" date="2020-10" db="EMBL/GenBank/DDBJ databases">
        <authorList>
            <person name="Gilroy R."/>
        </authorList>
    </citation>
    <scope>NUCLEOTIDE SEQUENCE</scope>
    <source>
        <strain evidence="11">CHK195-11698</strain>
    </source>
</reference>
<evidence type="ECO:0000256" key="4">
    <source>
        <dbReference type="ARBA" id="ARBA00022679"/>
    </source>
</evidence>
<evidence type="ECO:0000256" key="9">
    <source>
        <dbReference type="SAM" id="Phobius"/>
    </source>
</evidence>
<gene>
    <name evidence="11" type="ORF">IAD15_06525</name>
</gene>
<evidence type="ECO:0000313" key="11">
    <source>
        <dbReference type="EMBL" id="HIU13709.1"/>
    </source>
</evidence>
<dbReference type="PANTHER" id="PTHR24421:SF10">
    <property type="entry name" value="NITRATE_NITRITE SENSOR PROTEIN NARQ"/>
    <property type="match status" value="1"/>
</dbReference>
<feature type="domain" description="Signal transduction histidine kinase subgroup 3 dimerisation and phosphoacceptor" evidence="10">
    <location>
        <begin position="153"/>
        <end position="215"/>
    </location>
</feature>
<reference evidence="11" key="2">
    <citation type="journal article" date="2021" name="PeerJ">
        <title>Extensive microbial diversity within the chicken gut microbiome revealed by metagenomics and culture.</title>
        <authorList>
            <person name="Gilroy R."/>
            <person name="Ravi A."/>
            <person name="Getino M."/>
            <person name="Pursley I."/>
            <person name="Horton D.L."/>
            <person name="Alikhan N.F."/>
            <person name="Baker D."/>
            <person name="Gharbi K."/>
            <person name="Hall N."/>
            <person name="Watson M."/>
            <person name="Adriaenssens E.M."/>
            <person name="Foster-Nyarko E."/>
            <person name="Jarju S."/>
            <person name="Secka A."/>
            <person name="Antonio M."/>
            <person name="Oren A."/>
            <person name="Chaudhuri R.R."/>
            <person name="La Ragione R."/>
            <person name="Hildebrand F."/>
            <person name="Pallen M.J."/>
        </authorList>
    </citation>
    <scope>NUCLEOTIDE SEQUENCE</scope>
    <source>
        <strain evidence="11">CHK195-11698</strain>
    </source>
</reference>
<dbReference type="Gene3D" id="1.20.5.1930">
    <property type="match status" value="1"/>
</dbReference>
<dbReference type="GO" id="GO:0005524">
    <property type="term" value="F:ATP binding"/>
    <property type="evidence" value="ECO:0007669"/>
    <property type="project" value="UniProtKB-KW"/>
</dbReference>
<dbReference type="EMBL" id="DVMJ01000055">
    <property type="protein sequence ID" value="HIU13709.1"/>
    <property type="molecule type" value="Genomic_DNA"/>
</dbReference>
<keyword evidence="8" id="KW-0902">Two-component regulatory system</keyword>
<sequence length="346" mass="39633">MIRWGLLLLGLSQVGRVDLFLIALCISLLQALPLSQGGQKGLFGVGLGLVFLFPELTYYFGLWAYGGYPFHPLICLFSVLPALFYADPTFLWGCIWLAFGWQLGKLEQNYLQDHTRLKHQRDDFVEKERFLAEQNARLEAEKQYEIEIARLQERNRIARDLHDSIGHVLSSSLLQVGALQAVNQDQRLEPLLQTLSQTLDRGMHSARQSLHDLEDASWDFDSELQRCIHQFQFCPLTLHQQIDHPFSTWQGKHVIAIINEALHNVTRHSKATRVQLTLSEQPGFYQLIIADNGPVGKIKSGGMGLANMQERVQLLKGHWNLDTQNGFKIHISWPKEEKIHEDHDRG</sequence>
<dbReference type="Proteomes" id="UP000824175">
    <property type="component" value="Unassembled WGS sequence"/>
</dbReference>
<evidence type="ECO:0000256" key="2">
    <source>
        <dbReference type="ARBA" id="ARBA00012438"/>
    </source>
</evidence>
<dbReference type="PANTHER" id="PTHR24421">
    <property type="entry name" value="NITRATE/NITRITE SENSOR PROTEIN NARX-RELATED"/>
    <property type="match status" value="1"/>
</dbReference>
<evidence type="ECO:0000256" key="5">
    <source>
        <dbReference type="ARBA" id="ARBA00022741"/>
    </source>
</evidence>
<dbReference type="EC" id="2.7.13.3" evidence="2"/>
<keyword evidence="4" id="KW-0808">Transferase</keyword>
<dbReference type="GO" id="GO:0016020">
    <property type="term" value="C:membrane"/>
    <property type="evidence" value="ECO:0007669"/>
    <property type="project" value="InterPro"/>
</dbReference>
<name>A0A9D1HQM9_9FIRM</name>
<organism evidence="11 12">
    <name type="scientific">Candidatus Fimiplasma intestinipullorum</name>
    <dbReference type="NCBI Taxonomy" id="2840825"/>
    <lineage>
        <taxon>Bacteria</taxon>
        <taxon>Bacillati</taxon>
        <taxon>Bacillota</taxon>
        <taxon>Clostridia</taxon>
        <taxon>Eubacteriales</taxon>
        <taxon>Candidatus Fimiplasma</taxon>
    </lineage>
</organism>
<dbReference type="Pfam" id="PF07730">
    <property type="entry name" value="HisKA_3"/>
    <property type="match status" value="1"/>
</dbReference>
<keyword evidence="9" id="KW-0812">Transmembrane</keyword>
<dbReference type="AlphaFoldDB" id="A0A9D1HQM9"/>
<proteinExistence type="predicted"/>
<keyword evidence="3" id="KW-0597">Phosphoprotein</keyword>
<evidence type="ECO:0000313" key="12">
    <source>
        <dbReference type="Proteomes" id="UP000824175"/>
    </source>
</evidence>
<feature type="transmembrane region" description="Helical" evidence="9">
    <location>
        <begin position="41"/>
        <end position="64"/>
    </location>
</feature>
<evidence type="ECO:0000256" key="7">
    <source>
        <dbReference type="ARBA" id="ARBA00022840"/>
    </source>
</evidence>
<keyword evidence="9" id="KW-0472">Membrane</keyword>
<protein>
    <recommendedName>
        <fullName evidence="2">histidine kinase</fullName>
        <ecNumber evidence="2">2.7.13.3</ecNumber>
    </recommendedName>
</protein>
<evidence type="ECO:0000259" key="10">
    <source>
        <dbReference type="Pfam" id="PF07730"/>
    </source>
</evidence>
<keyword evidence="7" id="KW-0067">ATP-binding</keyword>